<feature type="transmembrane region" description="Helical" evidence="1">
    <location>
        <begin position="344"/>
        <end position="364"/>
    </location>
</feature>
<feature type="transmembrane region" description="Helical" evidence="1">
    <location>
        <begin position="290"/>
        <end position="306"/>
    </location>
</feature>
<keyword evidence="1" id="KW-1133">Transmembrane helix</keyword>
<keyword evidence="1" id="KW-0812">Transmembrane</keyword>
<accession>A0AAJ2TQT0</accession>
<dbReference type="EMBL" id="JAXRVB010000006">
    <property type="protein sequence ID" value="MDZ5764469.1"/>
    <property type="molecule type" value="Genomic_DNA"/>
</dbReference>
<proteinExistence type="predicted"/>
<reference evidence="2" key="1">
    <citation type="submission" date="2023-12" db="EMBL/GenBank/DDBJ databases">
        <title>'Antibacterial potential of Stenotrophomonas maltophilia cystic fibrosis isolates' (manuscript under preparation).</title>
        <authorList>
            <person name="Crisan C.V."/>
            <person name="Pettis M."/>
            <person name="Goldberg J.B."/>
        </authorList>
    </citation>
    <scope>NUCLEOTIDE SEQUENCE</scope>
    <source>
        <strain evidence="2">CCV129</strain>
    </source>
</reference>
<organism evidence="2 3">
    <name type="scientific">Stenotrophomonas maltophilia</name>
    <name type="common">Pseudomonas maltophilia</name>
    <name type="synonym">Xanthomonas maltophilia</name>
    <dbReference type="NCBI Taxonomy" id="40324"/>
    <lineage>
        <taxon>Bacteria</taxon>
        <taxon>Pseudomonadati</taxon>
        <taxon>Pseudomonadota</taxon>
        <taxon>Gammaproteobacteria</taxon>
        <taxon>Lysobacterales</taxon>
        <taxon>Lysobacteraceae</taxon>
        <taxon>Stenotrophomonas</taxon>
        <taxon>Stenotrophomonas maltophilia group</taxon>
    </lineage>
</organism>
<evidence type="ECO:0000313" key="3">
    <source>
        <dbReference type="Proteomes" id="UP001288387"/>
    </source>
</evidence>
<keyword evidence="1" id="KW-0472">Membrane</keyword>
<comment type="caution">
    <text evidence="2">The sequence shown here is derived from an EMBL/GenBank/DDBJ whole genome shotgun (WGS) entry which is preliminary data.</text>
</comment>
<dbReference type="AlphaFoldDB" id="A0AAJ2TQT0"/>
<evidence type="ECO:0000313" key="2">
    <source>
        <dbReference type="EMBL" id="MDZ5764469.1"/>
    </source>
</evidence>
<feature type="transmembrane region" description="Helical" evidence="1">
    <location>
        <begin position="92"/>
        <end position="108"/>
    </location>
</feature>
<feature type="transmembrane region" description="Helical" evidence="1">
    <location>
        <begin position="171"/>
        <end position="197"/>
    </location>
</feature>
<feature type="transmembrane region" description="Helical" evidence="1">
    <location>
        <begin position="318"/>
        <end position="337"/>
    </location>
</feature>
<feature type="transmembrane region" description="Helical" evidence="1">
    <location>
        <begin position="262"/>
        <end position="283"/>
    </location>
</feature>
<protein>
    <submittedName>
        <fullName evidence="2">Uncharacterized protein</fullName>
    </submittedName>
</protein>
<sequence>MEHARPSFRLPVGLSWLVIVALTIALPRLLLLRSPPATDEGYMAYFAMKAHLLLGGPGQLPEDGPLMLYPILLSWINALPGESLLMLRLADLLVACVAGLLLLAMIARESGSRGWGPLLLGMPFLIGMNHTEFIQYGFKNSYQAAFIPLFAAILLWQRMDTASSRRWLLMGTLLALGVLLRETLAPFAVLAVAAAWIGHGHRQAWAMCAGGAALALPLLALDVALRGDPTSLLDAYRGSGAVYSAQPQTLDLFMLAARRSVAAVPVPCALSVMATVVLLAVVVTRRDRQLLSRSLFWFACALLPLIEPATKAGFPYHFAVMLPAMAMLCALAWRVLLPAGPKRTWLTIGVLAAGEAILLGPPVIAQVKESRQAVAEVRQLVRHSWPADQVEQSNYLLAARMLRDAAPPGASASISGFMFSVYPLSGRLPPSGELSNLSARIIQLDLDPVRLAKELVTCSPDLVLTTTRTDWPGAPELEQAVAMSSLYERIGVLPADPAKHYGIFGGTLYRRIKPGGHHCVY</sequence>
<dbReference type="Proteomes" id="UP001288387">
    <property type="component" value="Unassembled WGS sequence"/>
</dbReference>
<name>A0AAJ2TQT0_STEMA</name>
<feature type="transmembrane region" description="Helical" evidence="1">
    <location>
        <begin position="142"/>
        <end position="159"/>
    </location>
</feature>
<evidence type="ECO:0000256" key="1">
    <source>
        <dbReference type="SAM" id="Phobius"/>
    </source>
</evidence>
<gene>
    <name evidence="2" type="ORF">U4I38_08290</name>
</gene>
<dbReference type="RefSeq" id="WP_099551419.1">
    <property type="nucleotide sequence ID" value="NZ_JAXRVB010000006.1"/>
</dbReference>
<feature type="transmembrane region" description="Helical" evidence="1">
    <location>
        <begin position="12"/>
        <end position="30"/>
    </location>
</feature>